<dbReference type="EMBL" id="QRBI01000106">
    <property type="protein sequence ID" value="RMC13037.1"/>
    <property type="molecule type" value="Genomic_DNA"/>
</dbReference>
<dbReference type="AlphaFoldDB" id="A0A3M0L0W9"/>
<accession>A0A3M0L0W9</accession>
<protein>
    <submittedName>
        <fullName evidence="1">Uncharacterized protein</fullName>
    </submittedName>
</protein>
<gene>
    <name evidence="1" type="ORF">DUI87_10567</name>
</gene>
<dbReference type="Proteomes" id="UP000269221">
    <property type="component" value="Unassembled WGS sequence"/>
</dbReference>
<dbReference type="STRING" id="333673.A0A3M0L0W9"/>
<organism evidence="1 2">
    <name type="scientific">Hirundo rustica rustica</name>
    <dbReference type="NCBI Taxonomy" id="333673"/>
    <lineage>
        <taxon>Eukaryota</taxon>
        <taxon>Metazoa</taxon>
        <taxon>Chordata</taxon>
        <taxon>Craniata</taxon>
        <taxon>Vertebrata</taxon>
        <taxon>Euteleostomi</taxon>
        <taxon>Archelosauria</taxon>
        <taxon>Archosauria</taxon>
        <taxon>Dinosauria</taxon>
        <taxon>Saurischia</taxon>
        <taxon>Theropoda</taxon>
        <taxon>Coelurosauria</taxon>
        <taxon>Aves</taxon>
        <taxon>Neognathae</taxon>
        <taxon>Neoaves</taxon>
        <taxon>Telluraves</taxon>
        <taxon>Australaves</taxon>
        <taxon>Passeriformes</taxon>
        <taxon>Sylvioidea</taxon>
        <taxon>Hirundinidae</taxon>
        <taxon>Hirundo</taxon>
    </lineage>
</organism>
<proteinExistence type="predicted"/>
<evidence type="ECO:0000313" key="2">
    <source>
        <dbReference type="Proteomes" id="UP000269221"/>
    </source>
</evidence>
<reference evidence="1 2" key="1">
    <citation type="submission" date="2018-07" db="EMBL/GenBank/DDBJ databases">
        <title>A high quality draft genome assembly of the barn swallow (H. rustica rustica).</title>
        <authorList>
            <person name="Formenti G."/>
            <person name="Chiara M."/>
            <person name="Poveda L."/>
            <person name="Francoijs K.-J."/>
            <person name="Bonisoli-Alquati A."/>
            <person name="Canova L."/>
            <person name="Gianfranceschi L."/>
            <person name="Horner D.S."/>
            <person name="Saino N."/>
        </authorList>
    </citation>
    <scope>NUCLEOTIDE SEQUENCE [LARGE SCALE GENOMIC DNA]</scope>
    <source>
        <strain evidence="1">Chelidonia</strain>
        <tissue evidence="1">Blood</tissue>
    </source>
</reference>
<name>A0A3M0L0W9_HIRRU</name>
<dbReference type="PANTHER" id="PTHR33332">
    <property type="entry name" value="REVERSE TRANSCRIPTASE DOMAIN-CONTAINING PROTEIN"/>
    <property type="match status" value="1"/>
</dbReference>
<sequence length="216" mass="24057">MEFKTDECWILHLGWDNPGCVYRLGNESLESSPVQRELGALVNGKLNMRVGIGIGTFSIFVIDVGSGVLRALSKFADDTKLCSAVDVLEGKDVSSIQRDLGRLERSICVNLIKFNKAKCNVLHLDLGNSKPKYRLCRERIESSPGWTDLRLFVDKKQKMRWQCALAAQKANPIVGCIKKKYGLQGEGRDSVLLLYSGETPPEVLHPALGYSVQERC</sequence>
<comment type="caution">
    <text evidence="1">The sequence shown here is derived from an EMBL/GenBank/DDBJ whole genome shotgun (WGS) entry which is preliminary data.</text>
</comment>
<dbReference type="OrthoDB" id="10056483at2759"/>
<evidence type="ECO:0000313" key="1">
    <source>
        <dbReference type="EMBL" id="RMC13037.1"/>
    </source>
</evidence>
<keyword evidence="2" id="KW-1185">Reference proteome</keyword>